<proteinExistence type="predicted"/>
<keyword evidence="5" id="KW-0805">Transcription regulation</keyword>
<feature type="domain" description="HTH araC/xylS-type" evidence="9">
    <location>
        <begin position="400"/>
        <end position="499"/>
    </location>
</feature>
<evidence type="ECO:0000256" key="5">
    <source>
        <dbReference type="ARBA" id="ARBA00023015"/>
    </source>
</evidence>
<keyword evidence="3 8" id="KW-0597">Phosphoprotein</keyword>
<dbReference type="PROSITE" id="PS01124">
    <property type="entry name" value="HTH_ARAC_FAMILY_2"/>
    <property type="match status" value="1"/>
</dbReference>
<evidence type="ECO:0000256" key="3">
    <source>
        <dbReference type="ARBA" id="ARBA00022553"/>
    </source>
</evidence>
<sequence length="505" mass="58859">MRVIIADDERLIRLALRSMIEEMSLNIQIVAEAKNGSELVKLVDEYHPELVFVDIRMPEMNGLEAMDQGSQLSPHTQWIVLTGFSEFEYVREAMRLRAVDYLLKPIGPEELEVSVSKVAAELEAKAKQLDNLFETAVNSLLHGTRSMEEINSRYPLQDFRLSITLFGIDSHMPELDKTRLRYQWIHGLKETYARQVPFSILEHAISFVTFPNGDIAQIIGWHKDAEERTQGYVSEMNDMLNQQMKDYERSTCIVSGFQSEYAMELVNLEKKLLQLQELLPLRRILPSRRLWMEQDVRLMMDKPHYRDIIERMDNLCRLAYMQDFFQYTNELKQLEPMMNTLAHQDPNALEYLRESLNVSLGCRLEGNQSMDQWMKSLESVQESRLAEQSLAELSQGDLIQRVQNYVNMNYMNDIGIGQIASDMDVTPNYLSSLFHKKMGKTFTKFLTHIRMVKAKELLLTNPALKVQEVAERVGYYSTRHFTKLFLDHFDCYPSELHQKSATKQL</sequence>
<dbReference type="InterPro" id="IPR018060">
    <property type="entry name" value="HTH_AraC"/>
</dbReference>
<evidence type="ECO:0000313" key="11">
    <source>
        <dbReference type="EMBL" id="SIQ64042.1"/>
    </source>
</evidence>
<organism evidence="11 12">
    <name type="scientific">Paenibacillus macquariensis</name>
    <dbReference type="NCBI Taxonomy" id="948756"/>
    <lineage>
        <taxon>Bacteria</taxon>
        <taxon>Bacillati</taxon>
        <taxon>Bacillota</taxon>
        <taxon>Bacilli</taxon>
        <taxon>Bacillales</taxon>
        <taxon>Paenibacillaceae</taxon>
        <taxon>Paenibacillus</taxon>
    </lineage>
</organism>
<gene>
    <name evidence="11" type="ORF">SAMN05421578_103133</name>
</gene>
<keyword evidence="6" id="KW-0238">DNA-binding</keyword>
<keyword evidence="2" id="KW-0963">Cytoplasm</keyword>
<evidence type="ECO:0000313" key="12">
    <source>
        <dbReference type="Proteomes" id="UP000186666"/>
    </source>
</evidence>
<dbReference type="RefSeq" id="WP_068582235.1">
    <property type="nucleotide sequence ID" value="NZ_FTNK01000003.1"/>
</dbReference>
<keyword evidence="7" id="KW-0804">Transcription</keyword>
<dbReference type="Pfam" id="PF00072">
    <property type="entry name" value="Response_reg"/>
    <property type="match status" value="1"/>
</dbReference>
<dbReference type="PANTHER" id="PTHR42713:SF3">
    <property type="entry name" value="TRANSCRIPTIONAL REGULATORY PROTEIN HPTR"/>
    <property type="match status" value="1"/>
</dbReference>
<name>A0ABY1JR58_9BACL</name>
<dbReference type="SUPFAM" id="SSF46689">
    <property type="entry name" value="Homeodomain-like"/>
    <property type="match status" value="1"/>
</dbReference>
<dbReference type="SMART" id="SM00448">
    <property type="entry name" value="REC"/>
    <property type="match status" value="1"/>
</dbReference>
<dbReference type="Gene3D" id="3.40.50.2300">
    <property type="match status" value="1"/>
</dbReference>
<evidence type="ECO:0000259" key="9">
    <source>
        <dbReference type="PROSITE" id="PS01124"/>
    </source>
</evidence>
<evidence type="ECO:0000256" key="8">
    <source>
        <dbReference type="PROSITE-ProRule" id="PRU00169"/>
    </source>
</evidence>
<dbReference type="SMART" id="SM00342">
    <property type="entry name" value="HTH_ARAC"/>
    <property type="match status" value="1"/>
</dbReference>
<evidence type="ECO:0000256" key="2">
    <source>
        <dbReference type="ARBA" id="ARBA00022490"/>
    </source>
</evidence>
<dbReference type="PROSITE" id="PS50110">
    <property type="entry name" value="RESPONSE_REGULATORY"/>
    <property type="match status" value="1"/>
</dbReference>
<dbReference type="CDD" id="cd17536">
    <property type="entry name" value="REC_YesN-like"/>
    <property type="match status" value="1"/>
</dbReference>
<reference evidence="11 12" key="1">
    <citation type="submission" date="2017-01" db="EMBL/GenBank/DDBJ databases">
        <authorList>
            <person name="Varghese N."/>
            <person name="Submissions S."/>
        </authorList>
    </citation>
    <scope>NUCLEOTIDE SEQUENCE [LARGE SCALE GENOMIC DNA]</scope>
    <source>
        <strain evidence="11 12">ATCC 23464</strain>
    </source>
</reference>
<dbReference type="SUPFAM" id="SSF52172">
    <property type="entry name" value="CheY-like"/>
    <property type="match status" value="1"/>
</dbReference>
<accession>A0ABY1JR58</accession>
<dbReference type="InterPro" id="IPR009057">
    <property type="entry name" value="Homeodomain-like_sf"/>
</dbReference>
<dbReference type="InterPro" id="IPR011006">
    <property type="entry name" value="CheY-like_superfamily"/>
</dbReference>
<comment type="caution">
    <text evidence="11">The sequence shown here is derived from an EMBL/GenBank/DDBJ whole genome shotgun (WGS) entry which is preliminary data.</text>
</comment>
<comment type="subcellular location">
    <subcellularLocation>
        <location evidence="1">Cytoplasm</location>
    </subcellularLocation>
</comment>
<evidence type="ECO:0000256" key="4">
    <source>
        <dbReference type="ARBA" id="ARBA00023012"/>
    </source>
</evidence>
<evidence type="ECO:0000256" key="6">
    <source>
        <dbReference type="ARBA" id="ARBA00023125"/>
    </source>
</evidence>
<protein>
    <submittedName>
        <fullName evidence="11">Two-component system, response regulator YesN</fullName>
    </submittedName>
</protein>
<dbReference type="EMBL" id="FTNK01000003">
    <property type="protein sequence ID" value="SIQ64042.1"/>
    <property type="molecule type" value="Genomic_DNA"/>
</dbReference>
<dbReference type="Proteomes" id="UP000186666">
    <property type="component" value="Unassembled WGS sequence"/>
</dbReference>
<feature type="modified residue" description="4-aspartylphosphate" evidence="8">
    <location>
        <position position="54"/>
    </location>
</feature>
<evidence type="ECO:0000259" key="10">
    <source>
        <dbReference type="PROSITE" id="PS50110"/>
    </source>
</evidence>
<evidence type="ECO:0000256" key="1">
    <source>
        <dbReference type="ARBA" id="ARBA00004496"/>
    </source>
</evidence>
<dbReference type="Pfam" id="PF12833">
    <property type="entry name" value="HTH_18"/>
    <property type="match status" value="1"/>
</dbReference>
<evidence type="ECO:0000256" key="7">
    <source>
        <dbReference type="ARBA" id="ARBA00023163"/>
    </source>
</evidence>
<keyword evidence="12" id="KW-1185">Reference proteome</keyword>
<dbReference type="Gene3D" id="1.10.10.60">
    <property type="entry name" value="Homeodomain-like"/>
    <property type="match status" value="2"/>
</dbReference>
<dbReference type="InterPro" id="IPR001789">
    <property type="entry name" value="Sig_transdc_resp-reg_receiver"/>
</dbReference>
<feature type="domain" description="Response regulatory" evidence="10">
    <location>
        <begin position="2"/>
        <end position="119"/>
    </location>
</feature>
<dbReference type="InterPro" id="IPR051552">
    <property type="entry name" value="HptR"/>
</dbReference>
<keyword evidence="4" id="KW-0902">Two-component regulatory system</keyword>
<dbReference type="PANTHER" id="PTHR42713">
    <property type="entry name" value="HISTIDINE KINASE-RELATED"/>
    <property type="match status" value="1"/>
</dbReference>